<proteinExistence type="predicted"/>
<reference evidence="1" key="1">
    <citation type="submission" date="2021-01" db="EMBL/GenBank/DDBJ databases">
        <authorList>
            <person name="Sun Q."/>
        </authorList>
    </citation>
    <scope>NUCLEOTIDE SEQUENCE</scope>
    <source>
        <strain evidence="1">YIM B02566</strain>
    </source>
</reference>
<accession>A0ACC5RAG9</accession>
<keyword evidence="2" id="KW-1185">Reference proteome</keyword>
<evidence type="ECO:0000313" key="2">
    <source>
        <dbReference type="Proteomes" id="UP000616151"/>
    </source>
</evidence>
<comment type="caution">
    <text evidence="1">The sequence shown here is derived from an EMBL/GenBank/DDBJ whole genome shotgun (WGS) entry which is preliminary data.</text>
</comment>
<sequence length="178" mass="20235">MISYLIDGVLLVAVIAAGVGIALLYRQLRRLRAYHKQYQRVFAETGYAVGAIDNAVRDINAHGAQILLSLGHRIDEAHKLIGEIDERMEAIADHFEAQRQAASNVVRFAEPRRGRPAVHERMEEEEEQEIYREPAPSRAARQVEQPVQWPTLGDRFSQWRSSEEQPGWKAAGAGRRRQ</sequence>
<dbReference type="EMBL" id="JAENHL010000008">
    <property type="protein sequence ID" value="MBK1869654.1"/>
    <property type="molecule type" value="Genomic_DNA"/>
</dbReference>
<dbReference type="Proteomes" id="UP000616151">
    <property type="component" value="Unassembled WGS sequence"/>
</dbReference>
<name>A0ACC5RAG9_9HYPH</name>
<organism evidence="1 2">
    <name type="scientific">Taklimakanibacter albus</name>
    <dbReference type="NCBI Taxonomy" id="2800327"/>
    <lineage>
        <taxon>Bacteria</taxon>
        <taxon>Pseudomonadati</taxon>
        <taxon>Pseudomonadota</taxon>
        <taxon>Alphaproteobacteria</taxon>
        <taxon>Hyphomicrobiales</taxon>
        <taxon>Aestuariivirgaceae</taxon>
        <taxon>Taklimakanibacter</taxon>
    </lineage>
</organism>
<protein>
    <submittedName>
        <fullName evidence="1">Uncharacterized protein</fullName>
    </submittedName>
</protein>
<evidence type="ECO:0000313" key="1">
    <source>
        <dbReference type="EMBL" id="MBK1869654.1"/>
    </source>
</evidence>
<gene>
    <name evidence="1" type="ORF">JHL16_25055</name>
</gene>